<proteinExistence type="predicted"/>
<feature type="region of interest" description="Disordered" evidence="10">
    <location>
        <begin position="45"/>
        <end position="71"/>
    </location>
</feature>
<keyword evidence="5" id="KW-0498">Mitosis</keyword>
<keyword evidence="7" id="KW-0539">Nucleus</keyword>
<dbReference type="AlphaFoldDB" id="A0A3A2ZBG9"/>
<dbReference type="Proteomes" id="UP000266188">
    <property type="component" value="Unassembled WGS sequence"/>
</dbReference>
<name>A0A3A2ZBG9_9EURO</name>
<dbReference type="STRING" id="2070753.A0A3A2ZBG9"/>
<keyword evidence="3" id="KW-0158">Chromosome</keyword>
<feature type="compositionally biased region" description="Basic residues" evidence="10">
    <location>
        <begin position="368"/>
        <end position="378"/>
    </location>
</feature>
<evidence type="ECO:0000256" key="6">
    <source>
        <dbReference type="ARBA" id="ARBA00022838"/>
    </source>
</evidence>
<dbReference type="EMBL" id="MVGC01000324">
    <property type="protein sequence ID" value="RJE20256.1"/>
    <property type="molecule type" value="Genomic_DNA"/>
</dbReference>
<dbReference type="GO" id="GO:0000444">
    <property type="term" value="C:MIS12/MIND type complex"/>
    <property type="evidence" value="ECO:0007669"/>
    <property type="project" value="InterPro"/>
</dbReference>
<evidence type="ECO:0000256" key="9">
    <source>
        <dbReference type="ARBA" id="ARBA00023328"/>
    </source>
</evidence>
<evidence type="ECO:0000256" key="2">
    <source>
        <dbReference type="ARBA" id="ARBA00004629"/>
    </source>
</evidence>
<protein>
    <recommendedName>
        <fullName evidence="13">DUF3824 domain-containing protein</fullName>
    </recommendedName>
</protein>
<dbReference type="PANTHER" id="PTHR15459">
    <property type="entry name" value="POLYAMINE-MODULATED FACTOR 1"/>
    <property type="match status" value="1"/>
</dbReference>
<dbReference type="OrthoDB" id="19261at2759"/>
<keyword evidence="8" id="KW-0131">Cell cycle</keyword>
<evidence type="ECO:0008006" key="13">
    <source>
        <dbReference type="Google" id="ProtNLM"/>
    </source>
</evidence>
<feature type="compositionally biased region" description="Pro residues" evidence="10">
    <location>
        <begin position="135"/>
        <end position="147"/>
    </location>
</feature>
<keyword evidence="12" id="KW-1185">Reference proteome</keyword>
<feature type="region of interest" description="Disordered" evidence="10">
    <location>
        <begin position="97"/>
        <end position="172"/>
    </location>
</feature>
<organism evidence="11 12">
    <name type="scientific">Aspergillus sclerotialis</name>
    <dbReference type="NCBI Taxonomy" id="2070753"/>
    <lineage>
        <taxon>Eukaryota</taxon>
        <taxon>Fungi</taxon>
        <taxon>Dikarya</taxon>
        <taxon>Ascomycota</taxon>
        <taxon>Pezizomycotina</taxon>
        <taxon>Eurotiomycetes</taxon>
        <taxon>Eurotiomycetidae</taxon>
        <taxon>Eurotiales</taxon>
        <taxon>Aspergillaceae</taxon>
        <taxon>Aspergillus</taxon>
        <taxon>Aspergillus subgen. Polypaecilum</taxon>
    </lineage>
</organism>
<feature type="compositionally biased region" description="Basic and acidic residues" evidence="10">
    <location>
        <begin position="390"/>
        <end position="414"/>
    </location>
</feature>
<evidence type="ECO:0000256" key="8">
    <source>
        <dbReference type="ARBA" id="ARBA00023306"/>
    </source>
</evidence>
<dbReference type="PANTHER" id="PTHR15459:SF2">
    <property type="entry name" value="CYTOCHROME B561 DOMAIN-CONTAINING PROTEIN"/>
    <property type="match status" value="1"/>
</dbReference>
<evidence type="ECO:0000313" key="12">
    <source>
        <dbReference type="Proteomes" id="UP000266188"/>
    </source>
</evidence>
<dbReference type="GO" id="GO:0051301">
    <property type="term" value="P:cell division"/>
    <property type="evidence" value="ECO:0007669"/>
    <property type="project" value="UniProtKB-KW"/>
</dbReference>
<evidence type="ECO:0000313" key="11">
    <source>
        <dbReference type="EMBL" id="RJE20256.1"/>
    </source>
</evidence>
<sequence length="508" mass="56350">MGSEFDSRVSGPSGDDGGHHHNFGRMAAGGAAGLGLAEFFRRRRARSRDKYDDSHTSYTDEKYTEDESHHGGWRKRLLQVGALAGIFALAKKFFDRRRNKESDMESGRYRPAHNRSDSMTEESFSRLEDGRRPDPSYPPLHRPPSRPPSRTQSPGSSYYYNSAYYTEDEPEQSHGIRNAFLGAGALAAVKKIFSRRKDNDEQRRVEEMRRRDREDERLARANSKRRYTGDGYNTPYRRAASYTATDMSSTDMTHPPRGPSHGESAITGEPMASGAVDGTHPSIPPAPPAHHDPVSDMTSGLAYGQDTELAGAPVAGPYGQHRPRSSSRHREEERVDSPPVSVKVKMHNDGRHVTLRRLTEEEAAANRRRERRGSRRRTNSASSLSGNEGDYDRWRRVEELERQQAEQIQREREAAAAAAAANNSIAQSGSIPPPSFAPQSHSTIAPPPPPAPPHAPSSLPYGAASITSPGTFTGTDASGDYANNRRRRRAERARARQERQGGPSVEFT</sequence>
<dbReference type="InterPro" id="IPR007128">
    <property type="entry name" value="PMF1/Nnf1"/>
</dbReference>
<feature type="compositionally biased region" description="Pro residues" evidence="10">
    <location>
        <begin position="445"/>
        <end position="455"/>
    </location>
</feature>
<keyword evidence="6" id="KW-0995">Kinetochore</keyword>
<evidence type="ECO:0000256" key="5">
    <source>
        <dbReference type="ARBA" id="ARBA00022776"/>
    </source>
</evidence>
<evidence type="ECO:0000256" key="3">
    <source>
        <dbReference type="ARBA" id="ARBA00022454"/>
    </source>
</evidence>
<feature type="compositionally biased region" description="Basic and acidic residues" evidence="10">
    <location>
        <begin position="195"/>
        <end position="219"/>
    </location>
</feature>
<gene>
    <name evidence="11" type="ORF">PHISCL_07413</name>
</gene>
<feature type="compositionally biased region" description="Basic and acidic residues" evidence="10">
    <location>
        <begin position="97"/>
        <end position="134"/>
    </location>
</feature>
<evidence type="ECO:0000256" key="4">
    <source>
        <dbReference type="ARBA" id="ARBA00022618"/>
    </source>
</evidence>
<feature type="region of interest" description="Disordered" evidence="10">
    <location>
        <begin position="193"/>
        <end position="508"/>
    </location>
</feature>
<feature type="compositionally biased region" description="Polar residues" evidence="10">
    <location>
        <begin position="465"/>
        <end position="476"/>
    </location>
</feature>
<accession>A0A3A2ZBG9</accession>
<dbReference type="GO" id="GO:0005634">
    <property type="term" value="C:nucleus"/>
    <property type="evidence" value="ECO:0007669"/>
    <property type="project" value="UniProtKB-SubCell"/>
</dbReference>
<dbReference type="GO" id="GO:0007059">
    <property type="term" value="P:chromosome segregation"/>
    <property type="evidence" value="ECO:0007669"/>
    <property type="project" value="TreeGrafter"/>
</dbReference>
<evidence type="ECO:0000256" key="1">
    <source>
        <dbReference type="ARBA" id="ARBA00004123"/>
    </source>
</evidence>
<keyword evidence="9" id="KW-0137">Centromere</keyword>
<keyword evidence="4" id="KW-0132">Cell division</keyword>
<evidence type="ECO:0000256" key="7">
    <source>
        <dbReference type="ARBA" id="ARBA00023242"/>
    </source>
</evidence>
<reference evidence="12" key="1">
    <citation type="submission" date="2017-02" db="EMBL/GenBank/DDBJ databases">
        <authorList>
            <person name="Tafer H."/>
            <person name="Lopandic K."/>
        </authorList>
    </citation>
    <scope>NUCLEOTIDE SEQUENCE [LARGE SCALE GENOMIC DNA]</scope>
    <source>
        <strain evidence="12">CBS 366.77</strain>
    </source>
</reference>
<feature type="compositionally biased region" description="Polar residues" evidence="10">
    <location>
        <begin position="242"/>
        <end position="252"/>
    </location>
</feature>
<feature type="compositionally biased region" description="Basic and acidic residues" evidence="10">
    <location>
        <begin position="346"/>
        <end position="367"/>
    </location>
</feature>
<feature type="region of interest" description="Disordered" evidence="10">
    <location>
        <begin position="1"/>
        <end position="27"/>
    </location>
</feature>
<evidence type="ECO:0000256" key="10">
    <source>
        <dbReference type="SAM" id="MobiDB-lite"/>
    </source>
</evidence>
<comment type="subcellular location">
    <subcellularLocation>
        <location evidence="2">Chromosome</location>
        <location evidence="2">Centromere</location>
        <location evidence="2">Kinetochore</location>
    </subcellularLocation>
    <subcellularLocation>
        <location evidence="1">Nucleus</location>
    </subcellularLocation>
</comment>
<comment type="caution">
    <text evidence="11">The sequence shown here is derived from an EMBL/GenBank/DDBJ whole genome shotgun (WGS) entry which is preliminary data.</text>
</comment>
<feature type="compositionally biased region" description="Low complexity" evidence="10">
    <location>
        <begin position="148"/>
        <end position="157"/>
    </location>
</feature>
<feature type="compositionally biased region" description="Basic and acidic residues" evidence="10">
    <location>
        <begin position="48"/>
        <end position="70"/>
    </location>
</feature>